<dbReference type="InterPro" id="IPR005467">
    <property type="entry name" value="His_kinase_dom"/>
</dbReference>
<evidence type="ECO:0000313" key="7">
    <source>
        <dbReference type="Proteomes" id="UP000014463"/>
    </source>
</evidence>
<dbReference type="GO" id="GO:0000155">
    <property type="term" value="F:phosphorelay sensor kinase activity"/>
    <property type="evidence" value="ECO:0007669"/>
    <property type="project" value="InterPro"/>
</dbReference>
<evidence type="ECO:0000256" key="4">
    <source>
        <dbReference type="SAM" id="MobiDB-lite"/>
    </source>
</evidence>
<dbReference type="SMART" id="SM00387">
    <property type="entry name" value="HATPase_c"/>
    <property type="match status" value="1"/>
</dbReference>
<dbReference type="PROSITE" id="PS50109">
    <property type="entry name" value="HIS_KIN"/>
    <property type="match status" value="1"/>
</dbReference>
<dbReference type="STRING" id="1121939.L861_19765"/>
<dbReference type="PANTHER" id="PTHR43065:SF49">
    <property type="entry name" value="HISTIDINE KINASE"/>
    <property type="match status" value="1"/>
</dbReference>
<evidence type="ECO:0000256" key="1">
    <source>
        <dbReference type="ARBA" id="ARBA00000085"/>
    </source>
</evidence>
<dbReference type="InterPro" id="IPR003661">
    <property type="entry name" value="HisK_dim/P_dom"/>
</dbReference>
<dbReference type="PANTHER" id="PTHR43065">
    <property type="entry name" value="SENSOR HISTIDINE KINASE"/>
    <property type="match status" value="1"/>
</dbReference>
<dbReference type="Gene3D" id="3.30.565.10">
    <property type="entry name" value="Histidine kinase-like ATPase, C-terminal domain"/>
    <property type="match status" value="1"/>
</dbReference>
<dbReference type="PATRIC" id="fig|1121939.11.peg.2555"/>
<evidence type="ECO:0000313" key="6">
    <source>
        <dbReference type="EMBL" id="EPC01891.1"/>
    </source>
</evidence>
<name>S2LB31_LITA3</name>
<dbReference type="Pfam" id="PF02518">
    <property type="entry name" value="HATPase_c"/>
    <property type="match status" value="1"/>
</dbReference>
<dbReference type="InterPro" id="IPR003594">
    <property type="entry name" value="HATPase_dom"/>
</dbReference>
<keyword evidence="7" id="KW-1185">Reference proteome</keyword>
<dbReference type="SUPFAM" id="SSF55874">
    <property type="entry name" value="ATPase domain of HSP90 chaperone/DNA topoisomerase II/histidine kinase"/>
    <property type="match status" value="1"/>
</dbReference>
<dbReference type="PRINTS" id="PR00344">
    <property type="entry name" value="BCTRLSENSOR"/>
</dbReference>
<dbReference type="AlphaFoldDB" id="S2LB31"/>
<dbReference type="Proteomes" id="UP000014463">
    <property type="component" value="Unassembled WGS sequence"/>
</dbReference>
<dbReference type="InterPro" id="IPR036890">
    <property type="entry name" value="HATPase_C_sf"/>
</dbReference>
<dbReference type="SUPFAM" id="SSF47384">
    <property type="entry name" value="Homodimeric domain of signal transducing histidine kinase"/>
    <property type="match status" value="1"/>
</dbReference>
<feature type="region of interest" description="Disordered" evidence="4">
    <location>
        <begin position="244"/>
        <end position="269"/>
    </location>
</feature>
<dbReference type="InterPro" id="IPR036097">
    <property type="entry name" value="HisK_dim/P_sf"/>
</dbReference>
<organism evidence="6 7">
    <name type="scientific">Litchfieldella anticariensis (strain DSM 16096 / CECT 5854 / CIP 108499 / LMG 22089 / FP35)</name>
    <name type="common">Halomonas anticariensis</name>
    <dbReference type="NCBI Taxonomy" id="1121939"/>
    <lineage>
        <taxon>Bacteria</taxon>
        <taxon>Pseudomonadati</taxon>
        <taxon>Pseudomonadota</taxon>
        <taxon>Gammaproteobacteria</taxon>
        <taxon>Oceanospirillales</taxon>
        <taxon>Halomonadaceae</taxon>
        <taxon>Litchfieldella</taxon>
    </lineage>
</organism>
<keyword evidence="3" id="KW-0597">Phosphoprotein</keyword>
<gene>
    <name evidence="6" type="ORF">L861_19765</name>
</gene>
<dbReference type="eggNOG" id="COG4191">
    <property type="taxonomic scope" value="Bacteria"/>
</dbReference>
<dbReference type="InterPro" id="IPR004358">
    <property type="entry name" value="Sig_transdc_His_kin-like_C"/>
</dbReference>
<sequence>MERQLHEMQRMAALGQVSGGVVHDFNNLLTVIIGNAELLLESIESGSALRQPVELMLHAGERGRLQTQRLLSFARHEPLTPSHVDVNTLLRAGYKFLEASLGTQVTVRMRLTPLRWMAYVDPAQLESTIINLAVNARDAMPEGGEVTIATSSMIIDEASIGWAQDLEPGHYVRITISDTGLGMTHEVRQQAFEPFFTTKRRGKGTGLGLSMALGFAKRSGGHVSLSSEPEGGTTVHLYLPCGGTRGEKKQPSGHRHWALEPMAGEEAGR</sequence>
<evidence type="ECO:0000259" key="5">
    <source>
        <dbReference type="PROSITE" id="PS50109"/>
    </source>
</evidence>
<dbReference type="Pfam" id="PF00512">
    <property type="entry name" value="HisKA"/>
    <property type="match status" value="1"/>
</dbReference>
<proteinExistence type="predicted"/>
<comment type="caution">
    <text evidence="6">The sequence shown here is derived from an EMBL/GenBank/DDBJ whole genome shotgun (WGS) entry which is preliminary data.</text>
</comment>
<evidence type="ECO:0000256" key="2">
    <source>
        <dbReference type="ARBA" id="ARBA00012438"/>
    </source>
</evidence>
<reference evidence="6 7" key="1">
    <citation type="journal article" date="2013" name="Genome Announc.">
        <title>Draft genome sequence of the moderately halophilic gammaproteobacterium Halomonas anticariensis FP35.</title>
        <authorList>
            <person name="Tahrioui A."/>
            <person name="Quesada E."/>
            <person name="Llamas I."/>
        </authorList>
    </citation>
    <scope>NUCLEOTIDE SEQUENCE [LARGE SCALE GENOMIC DNA]</scope>
    <source>
        <strain evidence="7">DSM 16096 / CECT 5854 / LMG 22089 / FP35</strain>
    </source>
</reference>
<dbReference type="Gene3D" id="1.10.287.130">
    <property type="match status" value="1"/>
</dbReference>
<evidence type="ECO:0000256" key="3">
    <source>
        <dbReference type="ARBA" id="ARBA00022553"/>
    </source>
</evidence>
<dbReference type="CDD" id="cd00082">
    <property type="entry name" value="HisKA"/>
    <property type="match status" value="1"/>
</dbReference>
<accession>S2LB31</accession>
<feature type="domain" description="Histidine kinase" evidence="5">
    <location>
        <begin position="20"/>
        <end position="243"/>
    </location>
</feature>
<comment type="catalytic activity">
    <reaction evidence="1">
        <text>ATP + protein L-histidine = ADP + protein N-phospho-L-histidine.</text>
        <dbReference type="EC" id="2.7.13.3"/>
    </reaction>
</comment>
<protein>
    <recommendedName>
        <fullName evidence="2">histidine kinase</fullName>
        <ecNumber evidence="2">2.7.13.3</ecNumber>
    </recommendedName>
</protein>
<dbReference type="EC" id="2.7.13.3" evidence="2"/>
<dbReference type="SMART" id="SM00388">
    <property type="entry name" value="HisKA"/>
    <property type="match status" value="1"/>
</dbReference>
<dbReference type="EMBL" id="ASTJ01000029">
    <property type="protein sequence ID" value="EPC01891.1"/>
    <property type="molecule type" value="Genomic_DNA"/>
</dbReference>